<organism evidence="1 2">
    <name type="scientific">Bacillus wiedmannii</name>
    <dbReference type="NCBI Taxonomy" id="1890302"/>
    <lineage>
        <taxon>Bacteria</taxon>
        <taxon>Bacillati</taxon>
        <taxon>Bacillota</taxon>
        <taxon>Bacilli</taxon>
        <taxon>Bacillales</taxon>
        <taxon>Bacillaceae</taxon>
        <taxon>Bacillus</taxon>
        <taxon>Bacillus cereus group</taxon>
    </lineage>
</organism>
<reference evidence="2" key="1">
    <citation type="submission" date="2016-08" db="EMBL/GenBank/DDBJ databases">
        <authorList>
            <person name="Loux V."/>
            <person name="Rue O."/>
        </authorList>
    </citation>
    <scope>NUCLEOTIDE SEQUENCE [LARGE SCALE GENOMIC DNA]</scope>
    <source>
        <strain evidence="2">INRA Bc05-F1</strain>
    </source>
</reference>
<protein>
    <submittedName>
        <fullName evidence="1">Uncharacterized protein</fullName>
    </submittedName>
</protein>
<accession>A0A1C4AS53</accession>
<dbReference type="AlphaFoldDB" id="A0A1C4AS53"/>
<name>A0A1C4AS53_9BACI</name>
<sequence>MQKITEMRKDISNIYAS</sequence>
<evidence type="ECO:0000313" key="1">
    <source>
        <dbReference type="EMBL" id="SCB97482.1"/>
    </source>
</evidence>
<proteinExistence type="predicted"/>
<dbReference type="EMBL" id="FMBE01000012">
    <property type="protein sequence ID" value="SCB97482.1"/>
    <property type="molecule type" value="Genomic_DNA"/>
</dbReference>
<gene>
    <name evidence="1" type="ORF">BC05F1_01042</name>
</gene>
<evidence type="ECO:0000313" key="2">
    <source>
        <dbReference type="Proteomes" id="UP000196052"/>
    </source>
</evidence>
<dbReference type="Proteomes" id="UP000196052">
    <property type="component" value="Unassembled WGS sequence"/>
</dbReference>